<sequence length="88" mass="10457">MEFEELEKEILKIKERNKKVETDKAWETSITRKVLLFIFTYLAIGLYINAIGVEKPWLNAIVPSLGFLLSTLTLPFFKNLWKKYIYKE</sequence>
<organism evidence="2 3">
    <name type="scientific">Candidatus Roizmanbacteria bacterium CG11_big_fil_rev_8_21_14_0_20_35_14</name>
    <dbReference type="NCBI Taxonomy" id="1974855"/>
    <lineage>
        <taxon>Bacteria</taxon>
        <taxon>Candidatus Roizmaniibacteriota</taxon>
    </lineage>
</organism>
<feature type="transmembrane region" description="Helical" evidence="1">
    <location>
        <begin position="34"/>
        <end position="51"/>
    </location>
</feature>
<protein>
    <recommendedName>
        <fullName evidence="4">2TM domain-containing protein</fullName>
    </recommendedName>
</protein>
<reference evidence="2 3" key="1">
    <citation type="submission" date="2017-09" db="EMBL/GenBank/DDBJ databases">
        <title>Depth-based differentiation of microbial function through sediment-hosted aquifers and enrichment of novel symbionts in the deep terrestrial subsurface.</title>
        <authorList>
            <person name="Probst A.J."/>
            <person name="Ladd B."/>
            <person name="Jarett J.K."/>
            <person name="Geller-Mcgrath D.E."/>
            <person name="Sieber C.M."/>
            <person name="Emerson J.B."/>
            <person name="Anantharaman K."/>
            <person name="Thomas B.C."/>
            <person name="Malmstrom R."/>
            <person name="Stieglmeier M."/>
            <person name="Klingl A."/>
            <person name="Woyke T."/>
            <person name="Ryan C.M."/>
            <person name="Banfield J.F."/>
        </authorList>
    </citation>
    <scope>NUCLEOTIDE SEQUENCE [LARGE SCALE GENOMIC DNA]</scope>
    <source>
        <strain evidence="2">CG11_big_fil_rev_8_21_14_0_20_35_14</strain>
    </source>
</reference>
<dbReference type="EMBL" id="PCVL01000071">
    <property type="protein sequence ID" value="PIQ72143.1"/>
    <property type="molecule type" value="Genomic_DNA"/>
</dbReference>
<keyword evidence="1" id="KW-0812">Transmembrane</keyword>
<feature type="transmembrane region" description="Helical" evidence="1">
    <location>
        <begin position="57"/>
        <end position="77"/>
    </location>
</feature>
<gene>
    <name evidence="2" type="ORF">COV86_04540</name>
</gene>
<evidence type="ECO:0000256" key="1">
    <source>
        <dbReference type="SAM" id="Phobius"/>
    </source>
</evidence>
<accession>A0A2H0KNP4</accession>
<keyword evidence="1" id="KW-0472">Membrane</keyword>
<evidence type="ECO:0000313" key="2">
    <source>
        <dbReference type="EMBL" id="PIQ72143.1"/>
    </source>
</evidence>
<dbReference type="AlphaFoldDB" id="A0A2H0KNP4"/>
<dbReference type="Proteomes" id="UP000229570">
    <property type="component" value="Unassembled WGS sequence"/>
</dbReference>
<keyword evidence="1" id="KW-1133">Transmembrane helix</keyword>
<evidence type="ECO:0000313" key="3">
    <source>
        <dbReference type="Proteomes" id="UP000229570"/>
    </source>
</evidence>
<proteinExistence type="predicted"/>
<comment type="caution">
    <text evidence="2">The sequence shown here is derived from an EMBL/GenBank/DDBJ whole genome shotgun (WGS) entry which is preliminary data.</text>
</comment>
<name>A0A2H0KNP4_9BACT</name>
<evidence type="ECO:0008006" key="4">
    <source>
        <dbReference type="Google" id="ProtNLM"/>
    </source>
</evidence>